<accession>A0A9W4TPS8</accession>
<evidence type="ECO:0000313" key="1">
    <source>
        <dbReference type="EMBL" id="CAI3950986.1"/>
    </source>
</evidence>
<protein>
    <submittedName>
        <fullName evidence="1">Uncharacterized protein</fullName>
    </submittedName>
</protein>
<reference evidence="1" key="1">
    <citation type="submission" date="2022-10" db="EMBL/GenBank/DDBJ databases">
        <authorList>
            <person name="Botero Cardona J."/>
        </authorList>
    </citation>
    <scope>NUCLEOTIDE SEQUENCE</scope>
    <source>
        <strain evidence="1">LMG 31819</strain>
        <strain evidence="2">R-53529</strain>
    </source>
</reference>
<dbReference type="Proteomes" id="UP001154255">
    <property type="component" value="Unassembled WGS sequence"/>
</dbReference>
<proteinExistence type="predicted"/>
<name>A0A9W4TPS8_9PROT</name>
<sequence>MQEKIPQDALDKMTGIIEKMQEFICKYKDNTSVDDAVLLRKTIVSCRSLSKEIKRMVYQYGYTEISELGTNVTDIESCSVSIDDIQTRFEVLKYINGLREKFLLHLILNGRIEYAFM</sequence>
<keyword evidence="4" id="KW-1185">Reference proteome</keyword>
<dbReference type="EMBL" id="CAMXCM010000005">
    <property type="protein sequence ID" value="CAI3950986.1"/>
    <property type="molecule type" value="Genomic_DNA"/>
</dbReference>
<evidence type="ECO:0000313" key="4">
    <source>
        <dbReference type="Proteomes" id="UP001154259"/>
    </source>
</evidence>
<dbReference type="Proteomes" id="UP001154259">
    <property type="component" value="Unassembled WGS sequence"/>
</dbReference>
<organism evidence="1 3">
    <name type="scientific">Commensalibacter communis</name>
    <dbReference type="NCBI Taxonomy" id="2972786"/>
    <lineage>
        <taxon>Bacteria</taxon>
        <taxon>Pseudomonadati</taxon>
        <taxon>Pseudomonadota</taxon>
        <taxon>Alphaproteobacteria</taxon>
        <taxon>Acetobacterales</taxon>
        <taxon>Acetobacteraceae</taxon>
    </lineage>
</organism>
<gene>
    <name evidence="2" type="ORF">R53529_LOCUS1941</name>
    <name evidence="1" type="ORF">R53530_LOCUS1823</name>
</gene>
<evidence type="ECO:0000313" key="3">
    <source>
        <dbReference type="Proteomes" id="UP001154255"/>
    </source>
</evidence>
<dbReference type="EMBL" id="CAMXCS010000006">
    <property type="protein sequence ID" value="CAI3955028.1"/>
    <property type="molecule type" value="Genomic_DNA"/>
</dbReference>
<comment type="caution">
    <text evidence="1">The sequence shown here is derived from an EMBL/GenBank/DDBJ whole genome shotgun (WGS) entry which is preliminary data.</text>
</comment>
<evidence type="ECO:0000313" key="2">
    <source>
        <dbReference type="EMBL" id="CAI3955028.1"/>
    </source>
</evidence>
<dbReference type="RefSeq" id="WP_271790362.1">
    <property type="nucleotide sequence ID" value="NZ_CAMXCM010000005.1"/>
</dbReference>
<dbReference type="AlphaFoldDB" id="A0A9W4TPS8"/>